<gene>
    <name evidence="2" type="ORF">METZ01_LOCUS13288</name>
</gene>
<sequence>MALRRSRTRAEPPATDQTLLDMVNAIRDLTERVDVVEHDSRSLGTATVDDQASDVMDLRLQVARLSAELSRVTVELNARIAEVAHSAGVALSDEAVAPIPTPDLAGDESFIDLTADSPARARTGSDPTPGADSSRRTSGWQPVD</sequence>
<evidence type="ECO:0000313" key="2">
    <source>
        <dbReference type="EMBL" id="SUZ60434.1"/>
    </source>
</evidence>
<protein>
    <submittedName>
        <fullName evidence="2">Uncharacterized protein</fullName>
    </submittedName>
</protein>
<accession>A0A381P1Q7</accession>
<evidence type="ECO:0000256" key="1">
    <source>
        <dbReference type="SAM" id="MobiDB-lite"/>
    </source>
</evidence>
<name>A0A381P1Q7_9ZZZZ</name>
<dbReference type="AlphaFoldDB" id="A0A381P1Q7"/>
<organism evidence="2">
    <name type="scientific">marine metagenome</name>
    <dbReference type="NCBI Taxonomy" id="408172"/>
    <lineage>
        <taxon>unclassified sequences</taxon>
        <taxon>metagenomes</taxon>
        <taxon>ecological metagenomes</taxon>
    </lineage>
</organism>
<reference evidence="2" key="1">
    <citation type="submission" date="2018-05" db="EMBL/GenBank/DDBJ databases">
        <authorList>
            <person name="Lanie J.A."/>
            <person name="Ng W.-L."/>
            <person name="Kazmierczak K.M."/>
            <person name="Andrzejewski T.M."/>
            <person name="Davidsen T.M."/>
            <person name="Wayne K.J."/>
            <person name="Tettelin H."/>
            <person name="Glass J.I."/>
            <person name="Rusch D."/>
            <person name="Podicherti R."/>
            <person name="Tsui H.-C.T."/>
            <person name="Winkler M.E."/>
        </authorList>
    </citation>
    <scope>NUCLEOTIDE SEQUENCE</scope>
</reference>
<dbReference type="EMBL" id="UINC01000743">
    <property type="protein sequence ID" value="SUZ60434.1"/>
    <property type="molecule type" value="Genomic_DNA"/>
</dbReference>
<proteinExistence type="predicted"/>
<feature type="region of interest" description="Disordered" evidence="1">
    <location>
        <begin position="94"/>
        <end position="144"/>
    </location>
</feature>